<evidence type="ECO:0000313" key="1">
    <source>
        <dbReference type="EMBL" id="MBA8777606.1"/>
    </source>
</evidence>
<sequence>MKSLDDANWFENCQYKFEYVDCEVRELKYKEKLDIYDEIKINTLLNVLKSPMEYANLELAKILGKKQKSSIPFRKEKYTDEDFMKAIRNKLQYVDQEIFNIFNKLFKDKTYEIFNNMQNDEKHSHINTHYKEVTHTTELVIFPNNIVLKNVSITGPEDFNAIEYKGQPVDLSNSQGYTYEEVYYFYYKNENIGEVFTFLDKVKDMAKEFVEDIKNYIEKI</sequence>
<proteinExistence type="predicted"/>
<dbReference type="EMBL" id="JABTCN010000068">
    <property type="protein sequence ID" value="MBA8777606.1"/>
    <property type="molecule type" value="Genomic_DNA"/>
</dbReference>
<accession>A0A9X0TPI3</accession>
<name>A0A9X0TPI3_9STAP</name>
<protein>
    <submittedName>
        <fullName evidence="1">Uncharacterized protein</fullName>
    </submittedName>
</protein>
<dbReference type="RefSeq" id="WP_182281346.1">
    <property type="nucleotide sequence ID" value="NZ_JABTCN010000068.1"/>
</dbReference>
<dbReference type="AlphaFoldDB" id="A0A9X0TPI3"/>
<gene>
    <name evidence="1" type="ORF">HR081_12080</name>
</gene>
<organism evidence="1 2">
    <name type="scientific">Staphylococcus coagulans</name>
    <dbReference type="NCBI Taxonomy" id="74706"/>
    <lineage>
        <taxon>Bacteria</taxon>
        <taxon>Bacillati</taxon>
        <taxon>Bacillota</taxon>
        <taxon>Bacilli</taxon>
        <taxon>Bacillales</taxon>
        <taxon>Staphylococcaceae</taxon>
        <taxon>Staphylococcus</taxon>
    </lineage>
</organism>
<reference evidence="1 2" key="1">
    <citation type="journal article" date="2020" name="Access Microbiol">
        <title>Isolation and genome sequencing of Staphylococcus schleiferi subspecies coagulans from Antarctic seals.</title>
        <authorList>
            <person name="Foster G."/>
            <person name="Robb A."/>
            <person name="Paterson G.K."/>
        </authorList>
    </citation>
    <scope>NUCLEOTIDE SEQUENCE [LARGE SCALE GENOMIC DNA]</scope>
    <source>
        <strain evidence="1 2">M615/02/4</strain>
    </source>
</reference>
<evidence type="ECO:0000313" key="2">
    <source>
        <dbReference type="Proteomes" id="UP000524893"/>
    </source>
</evidence>
<dbReference type="Proteomes" id="UP000524893">
    <property type="component" value="Unassembled WGS sequence"/>
</dbReference>
<comment type="caution">
    <text evidence="1">The sequence shown here is derived from an EMBL/GenBank/DDBJ whole genome shotgun (WGS) entry which is preliminary data.</text>
</comment>